<dbReference type="AlphaFoldDB" id="A0AAD9Y4M9"/>
<dbReference type="EMBL" id="VYYT01000444">
    <property type="protein sequence ID" value="KAK2735573.1"/>
    <property type="molecule type" value="Genomic_DNA"/>
</dbReference>
<sequence>MAARAQPPLRQTSRRVCGVEGRRSIANTRYSPNRPLSRARRQLCVYAVSGCRWLARDSDVFVPVPRFRQDDPSFDPAPAGSWFIHRPRSRP</sequence>
<protein>
    <submittedName>
        <fullName evidence="2">Uncharacterized protein</fullName>
    </submittedName>
</protein>
<evidence type="ECO:0000256" key="1">
    <source>
        <dbReference type="SAM" id="MobiDB-lite"/>
    </source>
</evidence>
<dbReference type="EMBL" id="VYYT01000116">
    <property type="protein sequence ID" value="KAK2767318.1"/>
    <property type="molecule type" value="Genomic_DNA"/>
</dbReference>
<evidence type="ECO:0000313" key="3">
    <source>
        <dbReference type="EMBL" id="KAK2767318.1"/>
    </source>
</evidence>
<gene>
    <name evidence="2" type="ORF">CKAH01_01954</name>
    <name evidence="3" type="ORF">CKAH01_15290</name>
</gene>
<proteinExistence type="predicted"/>
<organism evidence="2 4">
    <name type="scientific">Colletotrichum kahawae</name>
    <name type="common">Coffee berry disease fungus</name>
    <dbReference type="NCBI Taxonomy" id="34407"/>
    <lineage>
        <taxon>Eukaryota</taxon>
        <taxon>Fungi</taxon>
        <taxon>Dikarya</taxon>
        <taxon>Ascomycota</taxon>
        <taxon>Pezizomycotina</taxon>
        <taxon>Sordariomycetes</taxon>
        <taxon>Hypocreomycetidae</taxon>
        <taxon>Glomerellales</taxon>
        <taxon>Glomerellaceae</taxon>
        <taxon>Colletotrichum</taxon>
        <taxon>Colletotrichum gloeosporioides species complex</taxon>
    </lineage>
</organism>
<evidence type="ECO:0000313" key="4">
    <source>
        <dbReference type="Proteomes" id="UP001281614"/>
    </source>
</evidence>
<name>A0AAD9Y4M9_COLKA</name>
<accession>A0AAD9Y4M9</accession>
<reference evidence="2" key="1">
    <citation type="submission" date="2023-02" db="EMBL/GenBank/DDBJ databases">
        <title>Colletotrichum kahawae CIFC_Que2 genome sequencing and assembly.</title>
        <authorList>
            <person name="Baroncelli R."/>
        </authorList>
    </citation>
    <scope>NUCLEOTIDE SEQUENCE</scope>
    <source>
        <strain evidence="2">CIFC_Que2</strain>
    </source>
</reference>
<feature type="region of interest" description="Disordered" evidence="1">
    <location>
        <begin position="70"/>
        <end position="91"/>
    </location>
</feature>
<evidence type="ECO:0000313" key="2">
    <source>
        <dbReference type="EMBL" id="KAK2735573.1"/>
    </source>
</evidence>
<keyword evidence="4" id="KW-1185">Reference proteome</keyword>
<comment type="caution">
    <text evidence="2">The sequence shown here is derived from an EMBL/GenBank/DDBJ whole genome shotgun (WGS) entry which is preliminary data.</text>
</comment>
<dbReference type="Proteomes" id="UP001281614">
    <property type="component" value="Unassembled WGS sequence"/>
</dbReference>